<proteinExistence type="predicted"/>
<keyword evidence="1" id="KW-0472">Membrane</keyword>
<evidence type="ECO:0000256" key="1">
    <source>
        <dbReference type="SAM" id="Phobius"/>
    </source>
</evidence>
<sequence length="24" mass="2474">MLRALGLLAVVVGAALIYIGVYVV</sequence>
<organism evidence="2">
    <name type="scientific">marine metagenome</name>
    <dbReference type="NCBI Taxonomy" id="408172"/>
    <lineage>
        <taxon>unclassified sequences</taxon>
        <taxon>metagenomes</taxon>
        <taxon>ecological metagenomes</taxon>
    </lineage>
</organism>
<keyword evidence="1" id="KW-0812">Transmembrane</keyword>
<protein>
    <submittedName>
        <fullName evidence="2">Uncharacterized protein</fullName>
    </submittedName>
</protein>
<dbReference type="EMBL" id="UINC01094160">
    <property type="protein sequence ID" value="SVC49164.1"/>
    <property type="molecule type" value="Genomic_DNA"/>
</dbReference>
<dbReference type="AlphaFoldDB" id="A0A382MJK6"/>
<accession>A0A382MJK6</accession>
<keyword evidence="1" id="KW-1133">Transmembrane helix</keyword>
<evidence type="ECO:0000313" key="2">
    <source>
        <dbReference type="EMBL" id="SVC49164.1"/>
    </source>
</evidence>
<reference evidence="2" key="1">
    <citation type="submission" date="2018-05" db="EMBL/GenBank/DDBJ databases">
        <authorList>
            <person name="Lanie J.A."/>
            <person name="Ng W.-L."/>
            <person name="Kazmierczak K.M."/>
            <person name="Andrzejewski T.M."/>
            <person name="Davidsen T.M."/>
            <person name="Wayne K.J."/>
            <person name="Tettelin H."/>
            <person name="Glass J.I."/>
            <person name="Rusch D."/>
            <person name="Podicherti R."/>
            <person name="Tsui H.-C.T."/>
            <person name="Winkler M.E."/>
        </authorList>
    </citation>
    <scope>NUCLEOTIDE SEQUENCE</scope>
</reference>
<gene>
    <name evidence="2" type="ORF">METZ01_LOCUS302018</name>
</gene>
<feature type="transmembrane region" description="Helical" evidence="1">
    <location>
        <begin position="6"/>
        <end position="23"/>
    </location>
</feature>
<name>A0A382MJK6_9ZZZZ</name>